<keyword evidence="4" id="KW-0813">Transport</keyword>
<reference evidence="8" key="1">
    <citation type="submission" date="2022-08" db="UniProtKB">
        <authorList>
            <consortium name="EnsemblMetazoa"/>
        </authorList>
    </citation>
    <scope>IDENTIFICATION</scope>
    <source>
        <strain evidence="8">05x7-T-G4-1.051#20</strain>
    </source>
</reference>
<dbReference type="PANTHER" id="PTHR10361:SF28">
    <property type="entry name" value="P3 PROTEIN-RELATED"/>
    <property type="match status" value="1"/>
</dbReference>
<evidence type="ECO:0000256" key="1">
    <source>
        <dbReference type="ARBA" id="ARBA00004141"/>
    </source>
</evidence>
<keyword evidence="4" id="KW-0769">Symport</keyword>
<comment type="subcellular location">
    <subcellularLocation>
        <location evidence="1">Membrane</location>
        <topology evidence="1">Multi-pass membrane protein</topology>
    </subcellularLocation>
</comment>
<proteinExistence type="inferred from homology"/>
<feature type="transmembrane region" description="Helical" evidence="7">
    <location>
        <begin position="210"/>
        <end position="238"/>
    </location>
</feature>
<organism evidence="8 9">
    <name type="scientific">Magallana gigas</name>
    <name type="common">Pacific oyster</name>
    <name type="synonym">Crassostrea gigas</name>
    <dbReference type="NCBI Taxonomy" id="29159"/>
    <lineage>
        <taxon>Eukaryota</taxon>
        <taxon>Metazoa</taxon>
        <taxon>Spiralia</taxon>
        <taxon>Lophotrochozoa</taxon>
        <taxon>Mollusca</taxon>
        <taxon>Bivalvia</taxon>
        <taxon>Autobranchia</taxon>
        <taxon>Pteriomorphia</taxon>
        <taxon>Ostreida</taxon>
        <taxon>Ostreoidea</taxon>
        <taxon>Ostreidae</taxon>
        <taxon>Magallana</taxon>
    </lineage>
</organism>
<dbReference type="OrthoDB" id="203097at2759"/>
<feature type="transmembrane region" description="Helical" evidence="7">
    <location>
        <begin position="144"/>
        <end position="166"/>
    </location>
</feature>
<evidence type="ECO:0008006" key="10">
    <source>
        <dbReference type="Google" id="ProtNLM"/>
    </source>
</evidence>
<dbReference type="EnsemblMetazoa" id="G10428.3">
    <property type="protein sequence ID" value="G10428.3:cds"/>
    <property type="gene ID" value="G10428"/>
</dbReference>
<dbReference type="Gene3D" id="1.20.1530.20">
    <property type="match status" value="1"/>
</dbReference>
<evidence type="ECO:0000256" key="5">
    <source>
        <dbReference type="ARBA" id="ARBA00022989"/>
    </source>
</evidence>
<keyword evidence="9" id="KW-1185">Reference proteome</keyword>
<name>A0A8W8HP79_MAGGI</name>
<evidence type="ECO:0000256" key="3">
    <source>
        <dbReference type="ARBA" id="ARBA00022692"/>
    </source>
</evidence>
<dbReference type="Pfam" id="PF01758">
    <property type="entry name" value="SBF"/>
    <property type="match status" value="1"/>
</dbReference>
<feature type="transmembrane region" description="Helical" evidence="7">
    <location>
        <begin position="55"/>
        <end position="77"/>
    </location>
</feature>
<evidence type="ECO:0000313" key="9">
    <source>
        <dbReference type="Proteomes" id="UP000005408"/>
    </source>
</evidence>
<feature type="transmembrane region" description="Helical" evidence="7">
    <location>
        <begin position="309"/>
        <end position="329"/>
    </location>
</feature>
<dbReference type="RefSeq" id="XP_011426281.2">
    <property type="nucleotide sequence ID" value="XM_011427979.4"/>
</dbReference>
<feature type="transmembrane region" description="Helical" evidence="7">
    <location>
        <begin position="116"/>
        <end position="137"/>
    </location>
</feature>
<dbReference type="GO" id="GO:0016020">
    <property type="term" value="C:membrane"/>
    <property type="evidence" value="ECO:0007669"/>
    <property type="project" value="UniProtKB-SubCell"/>
</dbReference>
<dbReference type="InterPro" id="IPR004710">
    <property type="entry name" value="Bilac:Na_transpt"/>
</dbReference>
<dbReference type="EnsemblMetazoa" id="G10428.4">
    <property type="protein sequence ID" value="G10428.4:cds"/>
    <property type="gene ID" value="G10428"/>
</dbReference>
<evidence type="ECO:0000256" key="2">
    <source>
        <dbReference type="ARBA" id="ARBA00006528"/>
    </source>
</evidence>
<dbReference type="PANTHER" id="PTHR10361">
    <property type="entry name" value="SODIUM-BILE ACID COTRANSPORTER"/>
    <property type="match status" value="1"/>
</dbReference>
<feature type="transmembrane region" description="Helical" evidence="7">
    <location>
        <begin position="89"/>
        <end position="110"/>
    </location>
</feature>
<comment type="similarity">
    <text evidence="2">Belongs to the bile acid:sodium symporter (BASS) (TC 2.A.28) family.</text>
</comment>
<feature type="transmembrane region" description="Helical" evidence="7">
    <location>
        <begin position="244"/>
        <end position="266"/>
    </location>
</feature>
<keyword evidence="6 7" id="KW-0472">Membrane</keyword>
<dbReference type="RefSeq" id="XP_065943232.1">
    <property type="nucleotide sequence ID" value="XM_066087160.1"/>
</dbReference>
<dbReference type="EnsemblMetazoa" id="G10428.2">
    <property type="protein sequence ID" value="G10428.2:cds"/>
    <property type="gene ID" value="G10428"/>
</dbReference>
<dbReference type="InterPro" id="IPR002657">
    <property type="entry name" value="BilAc:Na_symport/Acr3"/>
</dbReference>
<keyword evidence="3 7" id="KW-0812">Transmembrane</keyword>
<evidence type="ECO:0000256" key="4">
    <source>
        <dbReference type="ARBA" id="ARBA00022847"/>
    </source>
</evidence>
<keyword evidence="5 7" id="KW-1133">Transmembrane helix</keyword>
<dbReference type="OMA" id="KMWTDAD"/>
<dbReference type="GeneID" id="105327473"/>
<evidence type="ECO:0000256" key="7">
    <source>
        <dbReference type="SAM" id="Phobius"/>
    </source>
</evidence>
<evidence type="ECO:0000313" key="8">
    <source>
        <dbReference type="EnsemblMetazoa" id="G10428.4:cds"/>
    </source>
</evidence>
<accession>A0A8W8HP79</accession>
<dbReference type="InterPro" id="IPR038770">
    <property type="entry name" value="Na+/solute_symporter_sf"/>
</dbReference>
<feature type="transmembrane region" description="Helical" evidence="7">
    <location>
        <begin position="178"/>
        <end position="198"/>
    </location>
</feature>
<sequence>MNTALVGPEVSEMNLQQLPVPLFGRGNVSHTESNVSVNSSAGLQESYSLRLTYDITITCTLVVIILGMGCGVTPDLIKIHFKRPTGIAIGLLSQIIILPFLSFALAHSLGFETIPAVGMLVMAVSPCGMMSSVFSYWVDGDVPLSFTISTLSTLLAFGTIPLNLLIYSGSWTDEEFVIPYRSILIVVGITITPLVLGVGIRWKFSKAASIILKIGSIAGIILVALSLILLSLLYPFMYSASWKIYVAAVSYPYISFMFGYVVSTLFRMDNFQRRTVALETGMQNYAVCFAILESSFSAEKFSVMSIFPLLYGVNVLIAGIVFVGFYQILKKYGPEPIKTHTPNEARLQREIKDTQMTEAFLEVRVTDNEGKEEFCNT</sequence>
<dbReference type="KEGG" id="crg:105327473"/>
<dbReference type="AlphaFoldDB" id="A0A8W8HP79"/>
<dbReference type="Proteomes" id="UP000005408">
    <property type="component" value="Unassembled WGS sequence"/>
</dbReference>
<dbReference type="GO" id="GO:0008508">
    <property type="term" value="F:bile acid:sodium symporter activity"/>
    <property type="evidence" value="ECO:0007669"/>
    <property type="project" value="TreeGrafter"/>
</dbReference>
<evidence type="ECO:0000256" key="6">
    <source>
        <dbReference type="ARBA" id="ARBA00023136"/>
    </source>
</evidence>
<dbReference type="EnsemblMetazoa" id="G10428.8">
    <property type="protein sequence ID" value="G10428.8:cds"/>
    <property type="gene ID" value="G10428"/>
</dbReference>
<protein>
    <recommendedName>
        <fullName evidence="10">Ileal sodium/bile acid cotransporter</fullName>
    </recommendedName>
</protein>